<proteinExistence type="predicted"/>
<sequence length="101" mass="10895">MTIVIALAVIAVVAVGGVWLLRKQASEQREGEPRPLVEDGPPPSAEDRDAPHPAPDRPWRDDPLDRPGDDGLRSHDLPHSADPDVVPATPVHAAPEQERQA</sequence>
<evidence type="ECO:0000313" key="2">
    <source>
        <dbReference type="EMBL" id="SEG86425.1"/>
    </source>
</evidence>
<accession>A0A1H6DPE7</accession>
<dbReference type="AlphaFoldDB" id="A0A1H6DPE7"/>
<keyword evidence="3" id="KW-1185">Reference proteome</keyword>
<dbReference type="EMBL" id="FNVU01000017">
    <property type="protein sequence ID" value="SEG86425.1"/>
    <property type="molecule type" value="Genomic_DNA"/>
</dbReference>
<dbReference type="RefSeq" id="WP_103889207.1">
    <property type="nucleotide sequence ID" value="NZ_FNVU01000017.1"/>
</dbReference>
<feature type="region of interest" description="Disordered" evidence="1">
    <location>
        <begin position="24"/>
        <end position="101"/>
    </location>
</feature>
<organism evidence="2 3">
    <name type="scientific">Actinacidiphila yanglinensis</name>
    <dbReference type="NCBI Taxonomy" id="310779"/>
    <lineage>
        <taxon>Bacteria</taxon>
        <taxon>Bacillati</taxon>
        <taxon>Actinomycetota</taxon>
        <taxon>Actinomycetes</taxon>
        <taxon>Kitasatosporales</taxon>
        <taxon>Streptomycetaceae</taxon>
        <taxon>Actinacidiphila</taxon>
    </lineage>
</organism>
<dbReference type="Proteomes" id="UP000236754">
    <property type="component" value="Unassembled WGS sequence"/>
</dbReference>
<name>A0A1H6DPE7_9ACTN</name>
<evidence type="ECO:0000256" key="1">
    <source>
        <dbReference type="SAM" id="MobiDB-lite"/>
    </source>
</evidence>
<gene>
    <name evidence="2" type="ORF">SAMN05216223_11791</name>
</gene>
<evidence type="ECO:0000313" key="3">
    <source>
        <dbReference type="Proteomes" id="UP000236754"/>
    </source>
</evidence>
<feature type="compositionally biased region" description="Basic and acidic residues" evidence="1">
    <location>
        <begin position="24"/>
        <end position="37"/>
    </location>
</feature>
<protein>
    <submittedName>
        <fullName evidence="2">Uncharacterized protein</fullName>
    </submittedName>
</protein>
<feature type="compositionally biased region" description="Basic and acidic residues" evidence="1">
    <location>
        <begin position="45"/>
        <end position="82"/>
    </location>
</feature>
<reference evidence="2 3" key="1">
    <citation type="submission" date="2016-10" db="EMBL/GenBank/DDBJ databases">
        <authorList>
            <person name="de Groot N.N."/>
        </authorList>
    </citation>
    <scope>NUCLEOTIDE SEQUENCE [LARGE SCALE GENOMIC DNA]</scope>
    <source>
        <strain evidence="2 3">CGMCC 4.2023</strain>
    </source>
</reference>